<evidence type="ECO:0000313" key="17">
    <source>
        <dbReference type="Proteomes" id="UP000249700"/>
    </source>
</evidence>
<comment type="catalytic activity">
    <reaction evidence="13">
        <text>ATP + H2O + 4 H(+)(in) = ADP + phosphate + 5 H(+)(out)</text>
        <dbReference type="Rhea" id="RHEA:57720"/>
        <dbReference type="ChEBI" id="CHEBI:15377"/>
        <dbReference type="ChEBI" id="CHEBI:15378"/>
        <dbReference type="ChEBI" id="CHEBI:30616"/>
        <dbReference type="ChEBI" id="CHEBI:43474"/>
        <dbReference type="ChEBI" id="CHEBI:456216"/>
        <dbReference type="EC" id="7.1.2.2"/>
    </reaction>
</comment>
<dbReference type="CDD" id="cd18115">
    <property type="entry name" value="ATP-synt_F1_beta_N"/>
    <property type="match status" value="1"/>
</dbReference>
<feature type="binding site" evidence="13">
    <location>
        <begin position="143"/>
        <end position="150"/>
    </location>
    <ligand>
        <name>ATP</name>
        <dbReference type="ChEBI" id="CHEBI:30616"/>
    </ligand>
</feature>
<evidence type="ECO:0000256" key="6">
    <source>
        <dbReference type="ARBA" id="ARBA00022840"/>
    </source>
</evidence>
<evidence type="ECO:0000313" key="16">
    <source>
        <dbReference type="EMBL" id="RAR62831.1"/>
    </source>
</evidence>
<dbReference type="Gene3D" id="3.40.50.300">
    <property type="entry name" value="P-loop containing nucleotide triphosphate hydrolases"/>
    <property type="match status" value="1"/>
</dbReference>
<dbReference type="NCBIfam" id="TIGR03305">
    <property type="entry name" value="alt_F1F0_F1_bet"/>
    <property type="match status" value="1"/>
</dbReference>
<dbReference type="EC" id="7.1.2.2" evidence="13"/>
<dbReference type="CDD" id="cd01133">
    <property type="entry name" value="F1-ATPase_beta_CD"/>
    <property type="match status" value="1"/>
</dbReference>
<evidence type="ECO:0000256" key="7">
    <source>
        <dbReference type="ARBA" id="ARBA00022967"/>
    </source>
</evidence>
<comment type="similarity">
    <text evidence="12">Belongs to the ATPase alpha/beta chains family. T3SS ATPase subfamily.</text>
</comment>
<evidence type="ECO:0000256" key="1">
    <source>
        <dbReference type="ARBA" id="ARBA00004370"/>
    </source>
</evidence>
<dbReference type="Pfam" id="PF22919">
    <property type="entry name" value="ATP-synt_VA_C"/>
    <property type="match status" value="1"/>
</dbReference>
<evidence type="ECO:0000256" key="12">
    <source>
        <dbReference type="ARBA" id="ARBA00024342"/>
    </source>
</evidence>
<dbReference type="SUPFAM" id="SSF52540">
    <property type="entry name" value="P-loop containing nucleoside triphosphate hydrolases"/>
    <property type="match status" value="1"/>
</dbReference>
<dbReference type="EMBL" id="QLSX01000003">
    <property type="protein sequence ID" value="RAR62831.1"/>
    <property type="molecule type" value="Genomic_DNA"/>
</dbReference>
<protein>
    <recommendedName>
        <fullName evidence="13">ATP synthase subunit beta</fullName>
        <ecNumber evidence="13">7.1.2.2</ecNumber>
    </recommendedName>
    <alternativeName>
        <fullName evidence="13">ATP synthase F1 sector subunit beta</fullName>
    </alternativeName>
    <alternativeName>
        <fullName evidence="13">F-ATPase subunit beta</fullName>
    </alternativeName>
</protein>
<evidence type="ECO:0000256" key="14">
    <source>
        <dbReference type="SAM" id="MobiDB-lite"/>
    </source>
</evidence>
<keyword evidence="2 13" id="KW-0813">Transport</keyword>
<keyword evidence="3 13" id="KW-1003">Cell membrane</keyword>
<keyword evidence="5 13" id="KW-0375">Hydrogen ion transport</keyword>
<dbReference type="RefSeq" id="WP_181463032.1">
    <property type="nucleotide sequence ID" value="NZ_QLSX01000003.1"/>
</dbReference>
<dbReference type="InterPro" id="IPR020003">
    <property type="entry name" value="ATPase_a/bsu_AS"/>
</dbReference>
<evidence type="ECO:0000256" key="8">
    <source>
        <dbReference type="ARBA" id="ARBA00023065"/>
    </source>
</evidence>
<dbReference type="InterPro" id="IPR027417">
    <property type="entry name" value="P-loop_NTPase"/>
</dbReference>
<dbReference type="CDD" id="cd18110">
    <property type="entry name" value="ATP-synt_F1_beta_C"/>
    <property type="match status" value="1"/>
</dbReference>
<feature type="region of interest" description="Disordered" evidence="14">
    <location>
        <begin position="455"/>
        <end position="513"/>
    </location>
</feature>
<name>A0A328XUP1_9GAMM</name>
<gene>
    <name evidence="13" type="primary">atpD</name>
    <name evidence="16" type="ORF">BCL93_10362</name>
</gene>
<dbReference type="PANTHER" id="PTHR15184:SF71">
    <property type="entry name" value="ATP SYNTHASE SUBUNIT BETA, MITOCHONDRIAL"/>
    <property type="match status" value="1"/>
</dbReference>
<keyword evidence="11 13" id="KW-0066">ATP synthesis</keyword>
<feature type="compositionally biased region" description="Basic and acidic residues" evidence="14">
    <location>
        <begin position="471"/>
        <end position="513"/>
    </location>
</feature>
<dbReference type="HAMAP" id="MF_01347">
    <property type="entry name" value="ATP_synth_beta_bact"/>
    <property type="match status" value="1"/>
</dbReference>
<evidence type="ECO:0000256" key="5">
    <source>
        <dbReference type="ARBA" id="ARBA00022781"/>
    </source>
</evidence>
<dbReference type="FunFam" id="1.10.1140.10:FF:000006">
    <property type="entry name" value="ATP synthase subunit beta"/>
    <property type="match status" value="1"/>
</dbReference>
<keyword evidence="4 13" id="KW-0547">Nucleotide-binding</keyword>
<dbReference type="InterPro" id="IPR003593">
    <property type="entry name" value="AAA+_ATPase"/>
</dbReference>
<dbReference type="InterPro" id="IPR004100">
    <property type="entry name" value="ATPase_F1/V1/A1_a/bsu_N"/>
</dbReference>
<dbReference type="GO" id="GO:0046961">
    <property type="term" value="F:proton-transporting ATPase activity, rotational mechanism"/>
    <property type="evidence" value="ECO:0007669"/>
    <property type="project" value="InterPro"/>
</dbReference>
<evidence type="ECO:0000256" key="10">
    <source>
        <dbReference type="ARBA" id="ARBA00023196"/>
    </source>
</evidence>
<accession>A0A328XUP1</accession>
<keyword evidence="10 13" id="KW-0139">CF(1)</keyword>
<dbReference type="PANTHER" id="PTHR15184">
    <property type="entry name" value="ATP SYNTHASE"/>
    <property type="match status" value="1"/>
</dbReference>
<evidence type="ECO:0000256" key="13">
    <source>
        <dbReference type="HAMAP-Rule" id="MF_01347"/>
    </source>
</evidence>
<feature type="domain" description="AAA+ ATPase" evidence="15">
    <location>
        <begin position="135"/>
        <end position="320"/>
    </location>
</feature>
<evidence type="ECO:0000256" key="2">
    <source>
        <dbReference type="ARBA" id="ARBA00022448"/>
    </source>
</evidence>
<dbReference type="NCBIfam" id="TIGR01039">
    <property type="entry name" value="atpD"/>
    <property type="match status" value="1"/>
</dbReference>
<evidence type="ECO:0000256" key="4">
    <source>
        <dbReference type="ARBA" id="ARBA00022741"/>
    </source>
</evidence>
<dbReference type="InterPro" id="IPR050053">
    <property type="entry name" value="ATPase_alpha/beta_chains"/>
</dbReference>
<dbReference type="SMART" id="SM00382">
    <property type="entry name" value="AAA"/>
    <property type="match status" value="1"/>
</dbReference>
<dbReference type="AlphaFoldDB" id="A0A328XUP1"/>
<keyword evidence="8 13" id="KW-0406">Ion transport</keyword>
<comment type="caution">
    <text evidence="16">The sequence shown here is derived from an EMBL/GenBank/DDBJ whole genome shotgun (WGS) entry which is preliminary data.</text>
</comment>
<evidence type="ECO:0000256" key="3">
    <source>
        <dbReference type="ARBA" id="ARBA00022475"/>
    </source>
</evidence>
<keyword evidence="7 13" id="KW-1278">Translocase</keyword>
<dbReference type="InterPro" id="IPR055190">
    <property type="entry name" value="ATP-synt_VA_C"/>
</dbReference>
<dbReference type="InterPro" id="IPR036121">
    <property type="entry name" value="ATPase_F1/V1/A1_a/bsu_N_sf"/>
</dbReference>
<dbReference type="InterPro" id="IPR005722">
    <property type="entry name" value="ATP_synth_F1_bsu"/>
</dbReference>
<dbReference type="GO" id="GO:0005524">
    <property type="term" value="F:ATP binding"/>
    <property type="evidence" value="ECO:0007669"/>
    <property type="project" value="UniProtKB-UniRule"/>
</dbReference>
<dbReference type="GO" id="GO:0045259">
    <property type="term" value="C:proton-transporting ATP synthase complex"/>
    <property type="evidence" value="ECO:0007669"/>
    <property type="project" value="UniProtKB-KW"/>
</dbReference>
<proteinExistence type="inferred from homology"/>
<dbReference type="GO" id="GO:0005886">
    <property type="term" value="C:plasma membrane"/>
    <property type="evidence" value="ECO:0007669"/>
    <property type="project" value="UniProtKB-SubCell"/>
</dbReference>
<comment type="subcellular location">
    <subcellularLocation>
        <location evidence="13">Cell membrane</location>
        <topology evidence="13">Peripheral membrane protein</topology>
    </subcellularLocation>
    <subcellularLocation>
        <location evidence="1">Membrane</location>
    </subcellularLocation>
</comment>
<reference evidence="16 17" key="1">
    <citation type="submission" date="2018-06" db="EMBL/GenBank/DDBJ databases">
        <title>Comparative analysis of microorganisms from saline springs in Andes Mountain Range, Colombia.</title>
        <authorList>
            <person name="Rubin E."/>
        </authorList>
    </citation>
    <scope>NUCLEOTIDE SEQUENCE [LARGE SCALE GENOMIC DNA]</scope>
    <source>
        <strain evidence="16 17">USBA-857</strain>
    </source>
</reference>
<dbReference type="SUPFAM" id="SSF50615">
    <property type="entry name" value="N-terminal domain of alpha and beta subunits of F1 ATP synthase"/>
    <property type="match status" value="1"/>
</dbReference>
<dbReference type="Proteomes" id="UP000249700">
    <property type="component" value="Unassembled WGS sequence"/>
</dbReference>
<dbReference type="InterPro" id="IPR017691">
    <property type="entry name" value="Alt_ATPase_F1_bsu"/>
</dbReference>
<dbReference type="Pfam" id="PF00006">
    <property type="entry name" value="ATP-synt_ab"/>
    <property type="match status" value="1"/>
</dbReference>
<sequence>MVAVRGSVVEVRFADQLPPIHTIVRAGSEQQIVIEVLVQLDAHHLRGIALTPTQGLARGMPVIDSGGPLKAPVGRQTLSRMFDVFGRPIDRLPAPEPVEWRSVHRAPPALARRSTQSAIFTTGIKLIDVLVPLERGGKAGLFGGAGVGKTVLLTEMIHNMVGTQQGVSLFCGIGERCREGEELYREMKEAGVLPNMVMVFAQMNEPPGARFRVGHAALTMAEYFRDDEHRDVLLLIDNIFRFIQAGAEVSGLMGQMPSRLGYQPTMGTELSGLEERIANTDSGAITSIQAVYVPADDFTDPAAVHTFSHLSASIVLSRKRASEGLYPAIDPLQSSSKMATPGIVGERHYRLAQEIRRTLAQYAELKDIIAMLGLEQLSPEDRKVVARARRLERFLTQPFFTTEQFTGLGGRLVSLDDALEGCERILADEFQNVPESALYMIGAIDEVKLKADDEAKRKADDAGRGNAGKAKASEKTKATEETRSSEEEARNAPTSKEKASQQEAGHVDSSDDA</sequence>
<dbReference type="InterPro" id="IPR000194">
    <property type="entry name" value="ATPase_F1/V1/A1_a/bsu_nucl-bd"/>
</dbReference>
<dbReference type="InterPro" id="IPR024034">
    <property type="entry name" value="ATPase_F1/V1_b/a_C"/>
</dbReference>
<keyword evidence="9 13" id="KW-0472">Membrane</keyword>
<dbReference type="PROSITE" id="PS00152">
    <property type="entry name" value="ATPASE_ALPHA_BETA"/>
    <property type="match status" value="1"/>
</dbReference>
<dbReference type="Gene3D" id="1.10.1140.10">
    <property type="entry name" value="Bovine Mitochondrial F1-atpase, Atp Synthase Beta Chain, Chain D, domain 3"/>
    <property type="match status" value="1"/>
</dbReference>
<dbReference type="Gene3D" id="2.40.10.170">
    <property type="match status" value="1"/>
</dbReference>
<dbReference type="FunFam" id="3.40.50.300:FF:001630">
    <property type="entry name" value="ATP synthase subunit beta"/>
    <property type="match status" value="1"/>
</dbReference>
<evidence type="ECO:0000256" key="9">
    <source>
        <dbReference type="ARBA" id="ARBA00023136"/>
    </source>
</evidence>
<comment type="function">
    <text evidence="13">Produces ATP from ADP in the presence of a proton gradient across the membrane. The catalytic sites are hosted primarily by the beta subunits.</text>
</comment>
<evidence type="ECO:0000256" key="11">
    <source>
        <dbReference type="ARBA" id="ARBA00023310"/>
    </source>
</evidence>
<evidence type="ECO:0000259" key="15">
    <source>
        <dbReference type="SMART" id="SM00382"/>
    </source>
</evidence>
<dbReference type="Pfam" id="PF02874">
    <property type="entry name" value="ATP-synt_ab_N"/>
    <property type="match status" value="1"/>
</dbReference>
<keyword evidence="6 13" id="KW-0067">ATP-binding</keyword>
<dbReference type="GO" id="GO:0046933">
    <property type="term" value="F:proton-transporting ATP synthase activity, rotational mechanism"/>
    <property type="evidence" value="ECO:0007669"/>
    <property type="project" value="UniProtKB-UniRule"/>
</dbReference>
<organism evidence="16 17">
    <name type="scientific">Onishia taeanensis</name>
    <dbReference type="NCBI Taxonomy" id="284577"/>
    <lineage>
        <taxon>Bacteria</taxon>
        <taxon>Pseudomonadati</taxon>
        <taxon>Pseudomonadota</taxon>
        <taxon>Gammaproteobacteria</taxon>
        <taxon>Oceanospirillales</taxon>
        <taxon>Halomonadaceae</taxon>
        <taxon>Onishia</taxon>
    </lineage>
</organism>
<dbReference type="SUPFAM" id="SSF47917">
    <property type="entry name" value="C-terminal domain of alpha and beta subunits of F1 ATP synthase"/>
    <property type="match status" value="1"/>
</dbReference>